<organism evidence="9 10">
    <name type="scientific">Malassezia psittaci</name>
    <dbReference type="NCBI Taxonomy" id="1821823"/>
    <lineage>
        <taxon>Eukaryota</taxon>
        <taxon>Fungi</taxon>
        <taxon>Dikarya</taxon>
        <taxon>Basidiomycota</taxon>
        <taxon>Ustilaginomycotina</taxon>
        <taxon>Malasseziomycetes</taxon>
        <taxon>Malasseziales</taxon>
        <taxon>Malasseziaceae</taxon>
        <taxon>Malassezia</taxon>
    </lineage>
</organism>
<dbReference type="GO" id="GO:0006532">
    <property type="term" value="P:aspartate biosynthetic process"/>
    <property type="evidence" value="ECO:0007669"/>
    <property type="project" value="TreeGrafter"/>
</dbReference>
<dbReference type="Gene3D" id="3.90.1150.10">
    <property type="entry name" value="Aspartate Aminotransferase, domain 1"/>
    <property type="match status" value="1"/>
</dbReference>
<dbReference type="NCBIfam" id="NF006719">
    <property type="entry name" value="PRK09257.1"/>
    <property type="match status" value="1"/>
</dbReference>
<reference evidence="9" key="1">
    <citation type="submission" date="2023-02" db="EMBL/GenBank/DDBJ databases">
        <title>Mating type loci evolution in Malassezia.</title>
        <authorList>
            <person name="Coelho M.A."/>
        </authorList>
    </citation>
    <scope>NUCLEOTIDE SEQUENCE</scope>
    <source>
        <strain evidence="9">CBS 14136</strain>
    </source>
</reference>
<keyword evidence="5 7" id="KW-0808">Transferase</keyword>
<evidence type="ECO:0000259" key="8">
    <source>
        <dbReference type="Pfam" id="PF00155"/>
    </source>
</evidence>
<keyword evidence="6" id="KW-0663">Pyridoxal phosphate</keyword>
<evidence type="ECO:0000313" key="10">
    <source>
        <dbReference type="Proteomes" id="UP001214628"/>
    </source>
</evidence>
<dbReference type="InterPro" id="IPR015422">
    <property type="entry name" value="PyrdxlP-dep_Trfase_small"/>
</dbReference>
<dbReference type="InterPro" id="IPR004839">
    <property type="entry name" value="Aminotransferase_I/II_large"/>
</dbReference>
<dbReference type="SUPFAM" id="SSF53383">
    <property type="entry name" value="PLP-dependent transferases"/>
    <property type="match status" value="1"/>
</dbReference>
<dbReference type="PANTHER" id="PTHR11879">
    <property type="entry name" value="ASPARTATE AMINOTRANSFERASE"/>
    <property type="match status" value="1"/>
</dbReference>
<dbReference type="GO" id="GO:0030170">
    <property type="term" value="F:pyridoxal phosphate binding"/>
    <property type="evidence" value="ECO:0007669"/>
    <property type="project" value="InterPro"/>
</dbReference>
<evidence type="ECO:0000256" key="1">
    <source>
        <dbReference type="ARBA" id="ARBA00001933"/>
    </source>
</evidence>
<comment type="subunit">
    <text evidence="3 7">Homodimer.</text>
</comment>
<dbReference type="Proteomes" id="UP001214628">
    <property type="component" value="Chromosome 2"/>
</dbReference>
<dbReference type="InterPro" id="IPR004838">
    <property type="entry name" value="NHTrfase_class1_PyrdxlP-BS"/>
</dbReference>
<comment type="cofactor">
    <cofactor evidence="1">
        <name>pyridoxal 5'-phosphate</name>
        <dbReference type="ChEBI" id="CHEBI:597326"/>
    </cofactor>
</comment>
<dbReference type="InterPro" id="IPR015421">
    <property type="entry name" value="PyrdxlP-dep_Trfase_major"/>
</dbReference>
<name>A0AAF0F6U1_9BASI</name>
<dbReference type="AlphaFoldDB" id="A0AAF0F6U1"/>
<accession>A0AAF0F6U1</accession>
<evidence type="ECO:0000256" key="6">
    <source>
        <dbReference type="ARBA" id="ARBA00022898"/>
    </source>
</evidence>
<comment type="catalytic activity">
    <reaction evidence="7">
        <text>L-aspartate + 2-oxoglutarate = oxaloacetate + L-glutamate</text>
        <dbReference type="Rhea" id="RHEA:21824"/>
        <dbReference type="ChEBI" id="CHEBI:16452"/>
        <dbReference type="ChEBI" id="CHEBI:16810"/>
        <dbReference type="ChEBI" id="CHEBI:29985"/>
        <dbReference type="ChEBI" id="CHEBI:29991"/>
        <dbReference type="EC" id="2.6.1.1"/>
    </reaction>
</comment>
<protein>
    <recommendedName>
        <fullName evidence="7">Aspartate aminotransferase</fullName>
        <ecNumber evidence="7">2.6.1.1</ecNumber>
    </recommendedName>
</protein>
<dbReference type="GO" id="GO:0004069">
    <property type="term" value="F:L-aspartate:2-oxoglutarate aminotransferase activity"/>
    <property type="evidence" value="ECO:0007669"/>
    <property type="project" value="UniProtKB-EC"/>
</dbReference>
<dbReference type="CDD" id="cd00609">
    <property type="entry name" value="AAT_like"/>
    <property type="match status" value="1"/>
</dbReference>
<dbReference type="GO" id="GO:0005829">
    <property type="term" value="C:cytosol"/>
    <property type="evidence" value="ECO:0007669"/>
    <property type="project" value="TreeGrafter"/>
</dbReference>
<gene>
    <name evidence="9" type="primary">aat2_1</name>
    <name evidence="9" type="ORF">MPSI1_002157</name>
</gene>
<evidence type="ECO:0000256" key="5">
    <source>
        <dbReference type="ARBA" id="ARBA00022679"/>
    </source>
</evidence>
<dbReference type="InterPro" id="IPR000796">
    <property type="entry name" value="Asp_trans"/>
</dbReference>
<dbReference type="PANTHER" id="PTHR11879:SF55">
    <property type="entry name" value="GLUTAMATE OXALOACETATE TRANSAMINASE 1, ISOFORM B"/>
    <property type="match status" value="1"/>
</dbReference>
<dbReference type="EC" id="2.6.1.1" evidence="7"/>
<keyword evidence="10" id="KW-1185">Reference proteome</keyword>
<dbReference type="FunFam" id="3.90.1150.10:FF:000001">
    <property type="entry name" value="Aspartate aminotransferase"/>
    <property type="match status" value="1"/>
</dbReference>
<dbReference type="PROSITE" id="PS00105">
    <property type="entry name" value="AA_TRANSFER_CLASS_1"/>
    <property type="match status" value="1"/>
</dbReference>
<evidence type="ECO:0000256" key="3">
    <source>
        <dbReference type="ARBA" id="ARBA00011738"/>
    </source>
</evidence>
<keyword evidence="4 7" id="KW-0032">Aminotransferase</keyword>
<dbReference type="InterPro" id="IPR015424">
    <property type="entry name" value="PyrdxlP-dep_Trfase"/>
</dbReference>
<dbReference type="Gene3D" id="3.40.640.10">
    <property type="entry name" value="Type I PLP-dependent aspartate aminotransferase-like (Major domain)"/>
    <property type="match status" value="1"/>
</dbReference>
<sequence length="411" mass="46709">MTDVWKDVPLAPPDMILQLVVDYKNDTDPKKVNLGVGAYRDEQGKPWVLPSVHQAIDRLQSDPDWDHEYLTLAGYKPFLEPSARLLFGKDSAALKEKRISTNQMISGSGAIHIASEILMKYYKFRSDRKTIYVSDPTWPNHYPMLELAGLQPETYNYYHPETFSLDFDGFKKSLSDAPNGSIFLMHACAHNPSGVDPTKDQWKELVKVFKEKEHFAFFDSAYQGFASGNPDEDAFAVRLFESEHVPMLVCQSFAKNTGLYGERIGALHFVLEDAELAEKVHSQVNTQMRAEISTCPAFGARVVTLLLTDPEIHKQWLEDIKTMSGRIMEMRRGLYDLLVNKYKTPGSWEHILKQIGMFSFLGLNREQCDRLTNEGHIYLVKTSRISVAGLNPGNLDHVASWIDRVVRGSKM</sequence>
<dbReference type="FunFam" id="3.40.640.10:FF:000066">
    <property type="entry name" value="Aspartate aminotransferase"/>
    <property type="match status" value="1"/>
</dbReference>
<feature type="domain" description="Aminotransferase class I/classII large" evidence="8">
    <location>
        <begin position="30"/>
        <end position="400"/>
    </location>
</feature>
<comment type="miscellaneous">
    <text evidence="7">In eukaryotes there are cytoplasmic, mitochondrial and chloroplastic isozymes.</text>
</comment>
<dbReference type="Pfam" id="PF00155">
    <property type="entry name" value="Aminotran_1_2"/>
    <property type="match status" value="1"/>
</dbReference>
<evidence type="ECO:0000313" key="9">
    <source>
        <dbReference type="EMBL" id="WFD43495.1"/>
    </source>
</evidence>
<comment type="similarity">
    <text evidence="2">Belongs to the class-I pyridoxal-phosphate-dependent aminotransferase family.</text>
</comment>
<evidence type="ECO:0000256" key="2">
    <source>
        <dbReference type="ARBA" id="ARBA00007441"/>
    </source>
</evidence>
<dbReference type="EMBL" id="CP118376">
    <property type="protein sequence ID" value="WFD43495.1"/>
    <property type="molecule type" value="Genomic_DNA"/>
</dbReference>
<evidence type="ECO:0000256" key="7">
    <source>
        <dbReference type="RuleBase" id="RU000480"/>
    </source>
</evidence>
<evidence type="ECO:0000256" key="4">
    <source>
        <dbReference type="ARBA" id="ARBA00022576"/>
    </source>
</evidence>
<proteinExistence type="inferred from homology"/>
<dbReference type="PRINTS" id="PR00799">
    <property type="entry name" value="TRANSAMINASE"/>
</dbReference>